<dbReference type="GO" id="GO:0008360">
    <property type="term" value="P:regulation of cell shape"/>
    <property type="evidence" value="ECO:0007669"/>
    <property type="project" value="UniProtKB-KW"/>
</dbReference>
<evidence type="ECO:0000256" key="11">
    <source>
        <dbReference type="ARBA" id="ARBA00038053"/>
    </source>
</evidence>
<keyword evidence="8 17" id="KW-0472">Membrane</keyword>
<evidence type="ECO:0000256" key="14">
    <source>
        <dbReference type="ARBA" id="ARBA00044770"/>
    </source>
</evidence>
<feature type="transmembrane region" description="Helical" evidence="17">
    <location>
        <begin position="333"/>
        <end position="357"/>
    </location>
</feature>
<evidence type="ECO:0000256" key="2">
    <source>
        <dbReference type="ARBA" id="ARBA00022676"/>
    </source>
</evidence>
<evidence type="ECO:0000313" key="18">
    <source>
        <dbReference type="EMBL" id="RGR76367.1"/>
    </source>
</evidence>
<dbReference type="GO" id="GO:0009252">
    <property type="term" value="P:peptidoglycan biosynthetic process"/>
    <property type="evidence" value="ECO:0007669"/>
    <property type="project" value="UniProtKB-KW"/>
</dbReference>
<feature type="transmembrane region" description="Helical" evidence="17">
    <location>
        <begin position="300"/>
        <end position="321"/>
    </location>
</feature>
<evidence type="ECO:0000256" key="17">
    <source>
        <dbReference type="SAM" id="Phobius"/>
    </source>
</evidence>
<comment type="function">
    <text evidence="16">Peptidoglycan polymerase that is essential for cell division.</text>
</comment>
<evidence type="ECO:0000256" key="6">
    <source>
        <dbReference type="ARBA" id="ARBA00022984"/>
    </source>
</evidence>
<comment type="caution">
    <text evidence="18">The sequence shown here is derived from an EMBL/GenBank/DDBJ whole genome shotgun (WGS) entry which is preliminary data.</text>
</comment>
<dbReference type="RefSeq" id="WP_117893536.1">
    <property type="nucleotide sequence ID" value="NZ_CABJCV010000002.1"/>
</dbReference>
<evidence type="ECO:0000313" key="19">
    <source>
        <dbReference type="Proteomes" id="UP000284178"/>
    </source>
</evidence>
<dbReference type="EC" id="2.4.99.28" evidence="14"/>
<name>A0A412G682_9FIRM</name>
<comment type="catalytic activity">
    <reaction evidence="15">
        <text>[GlcNAc-(1-&gt;4)-Mur2Ac(oyl-L-Ala-gamma-D-Glu-L-Lys-D-Ala-D-Ala)](n)-di-trans,octa-cis-undecaprenyl diphosphate + beta-D-GlcNAc-(1-&gt;4)-Mur2Ac(oyl-L-Ala-gamma-D-Glu-L-Lys-D-Ala-D-Ala)-di-trans,octa-cis-undecaprenyl diphosphate = [GlcNAc-(1-&gt;4)-Mur2Ac(oyl-L-Ala-gamma-D-Glu-L-Lys-D-Ala-D-Ala)](n+1)-di-trans,octa-cis-undecaprenyl diphosphate + di-trans,octa-cis-undecaprenyl diphosphate + H(+)</text>
        <dbReference type="Rhea" id="RHEA:23708"/>
        <dbReference type="Rhea" id="RHEA-COMP:9602"/>
        <dbReference type="Rhea" id="RHEA-COMP:9603"/>
        <dbReference type="ChEBI" id="CHEBI:15378"/>
        <dbReference type="ChEBI" id="CHEBI:58405"/>
        <dbReference type="ChEBI" id="CHEBI:60033"/>
        <dbReference type="ChEBI" id="CHEBI:78435"/>
        <dbReference type="EC" id="2.4.99.28"/>
    </reaction>
</comment>
<keyword evidence="3" id="KW-0808">Transferase</keyword>
<feature type="transmembrane region" description="Helical" evidence="17">
    <location>
        <begin position="55"/>
        <end position="76"/>
    </location>
</feature>
<protein>
    <recommendedName>
        <fullName evidence="12">Probable peptidoglycan glycosyltransferase FtsW</fullName>
        <ecNumber evidence="14">2.4.99.28</ecNumber>
    </recommendedName>
    <alternativeName>
        <fullName evidence="13">Cell division protein FtsW</fullName>
    </alternativeName>
    <alternativeName>
        <fullName evidence="10">Cell wall polymerase</fullName>
    </alternativeName>
    <alternativeName>
        <fullName evidence="9">Peptidoglycan polymerase</fullName>
    </alternativeName>
</protein>
<feature type="transmembrane region" description="Helical" evidence="17">
    <location>
        <begin position="177"/>
        <end position="193"/>
    </location>
</feature>
<keyword evidence="6" id="KW-0573">Peptidoglycan synthesis</keyword>
<dbReference type="GO" id="GO:0051301">
    <property type="term" value="P:cell division"/>
    <property type="evidence" value="ECO:0007669"/>
    <property type="project" value="InterPro"/>
</dbReference>
<keyword evidence="4 17" id="KW-0812">Transmembrane</keyword>
<evidence type="ECO:0000256" key="13">
    <source>
        <dbReference type="ARBA" id="ARBA00041418"/>
    </source>
</evidence>
<dbReference type="GO" id="GO:0015648">
    <property type="term" value="F:lipid-linked peptidoglycan transporter activity"/>
    <property type="evidence" value="ECO:0007669"/>
    <property type="project" value="TreeGrafter"/>
</dbReference>
<dbReference type="GO" id="GO:0008955">
    <property type="term" value="F:peptidoglycan glycosyltransferase activity"/>
    <property type="evidence" value="ECO:0007669"/>
    <property type="project" value="UniProtKB-EC"/>
</dbReference>
<evidence type="ECO:0000256" key="5">
    <source>
        <dbReference type="ARBA" id="ARBA00022960"/>
    </source>
</evidence>
<dbReference type="PROSITE" id="PS00428">
    <property type="entry name" value="FTSW_RODA_SPOVE"/>
    <property type="match status" value="1"/>
</dbReference>
<keyword evidence="7 17" id="KW-1133">Transmembrane helix</keyword>
<feature type="transmembrane region" description="Helical" evidence="17">
    <location>
        <begin position="122"/>
        <end position="141"/>
    </location>
</feature>
<dbReference type="GeneID" id="83014407"/>
<dbReference type="AlphaFoldDB" id="A0A412G682"/>
<evidence type="ECO:0000256" key="3">
    <source>
        <dbReference type="ARBA" id="ARBA00022679"/>
    </source>
</evidence>
<evidence type="ECO:0000256" key="12">
    <source>
        <dbReference type="ARBA" id="ARBA00041185"/>
    </source>
</evidence>
<evidence type="ECO:0000256" key="8">
    <source>
        <dbReference type="ARBA" id="ARBA00023136"/>
    </source>
</evidence>
<dbReference type="GO" id="GO:0005886">
    <property type="term" value="C:plasma membrane"/>
    <property type="evidence" value="ECO:0007669"/>
    <property type="project" value="TreeGrafter"/>
</dbReference>
<proteinExistence type="inferred from homology"/>
<evidence type="ECO:0000256" key="10">
    <source>
        <dbReference type="ARBA" id="ARBA00033270"/>
    </source>
</evidence>
<evidence type="ECO:0000256" key="4">
    <source>
        <dbReference type="ARBA" id="ARBA00022692"/>
    </source>
</evidence>
<comment type="similarity">
    <text evidence="11">Belongs to the SEDS family. FtsW subfamily.</text>
</comment>
<comment type="subcellular location">
    <subcellularLocation>
        <location evidence="1">Membrane</location>
        <topology evidence="1">Multi-pass membrane protein</topology>
    </subcellularLocation>
</comment>
<feature type="transmembrane region" description="Helical" evidence="17">
    <location>
        <begin position="363"/>
        <end position="388"/>
    </location>
</feature>
<feature type="transmembrane region" description="Helical" evidence="17">
    <location>
        <begin position="88"/>
        <end position="110"/>
    </location>
</feature>
<feature type="transmembrane region" description="Helical" evidence="17">
    <location>
        <begin position="205"/>
        <end position="223"/>
    </location>
</feature>
<dbReference type="PANTHER" id="PTHR30474">
    <property type="entry name" value="CELL CYCLE PROTEIN"/>
    <property type="match status" value="1"/>
</dbReference>
<sequence length="397" mass="43877">MNLTQKKKTSFRMPYRYDLIIHLCTLILAVFGLFMVASATMGLASGNVMSLMKTIIKQLAFTVLGYLGMVTMARWFTFDRMKKNITPIVSLTLVLLLLALCWEVGGARAWIKIPFPGQEITIQPSEFSKVVIIMVMATYLGDIRNLKLTTKDLMRNPLLIVGGFCFIVAILQSDFGSAIVMAGIACICFLIPYHPSLVRLQKMLVMLLIIGVVLIVWILSPMGEHLIEALPFKNYQINRFTSAMNPFADKYGTGFQLINGLVSFASGGWQGVGYGKSIQKYTNFPAANTDFILAIVVEELGIFGFLLIFICYALIVGRMFIYAIRMKSQRGRIVLIGVSMYFFIHFLFNVGGVTGLIPLTGVPLLMISAGGSSTLSVMVAVGMGQAVISQYRQGKIE</sequence>
<dbReference type="PANTHER" id="PTHR30474:SF2">
    <property type="entry name" value="PEPTIDOGLYCAN GLYCOSYLTRANSFERASE FTSW-RELATED"/>
    <property type="match status" value="1"/>
</dbReference>
<reference evidence="18 19" key="1">
    <citation type="submission" date="2018-08" db="EMBL/GenBank/DDBJ databases">
        <title>A genome reference for cultivated species of the human gut microbiota.</title>
        <authorList>
            <person name="Zou Y."/>
            <person name="Xue W."/>
            <person name="Luo G."/>
        </authorList>
    </citation>
    <scope>NUCLEOTIDE SEQUENCE [LARGE SCALE GENOMIC DNA]</scope>
    <source>
        <strain evidence="18 19">AF24-29</strain>
    </source>
</reference>
<dbReference type="Pfam" id="PF01098">
    <property type="entry name" value="FTSW_RODA_SPOVE"/>
    <property type="match status" value="1"/>
</dbReference>
<organism evidence="18 19">
    <name type="scientific">Holdemania filiformis</name>
    <dbReference type="NCBI Taxonomy" id="61171"/>
    <lineage>
        <taxon>Bacteria</taxon>
        <taxon>Bacillati</taxon>
        <taxon>Bacillota</taxon>
        <taxon>Erysipelotrichia</taxon>
        <taxon>Erysipelotrichales</taxon>
        <taxon>Erysipelotrichaceae</taxon>
        <taxon>Holdemania</taxon>
    </lineage>
</organism>
<feature type="transmembrane region" description="Helical" evidence="17">
    <location>
        <begin position="20"/>
        <end position="43"/>
    </location>
</feature>
<gene>
    <name evidence="18" type="ORF">DWY25_03155</name>
</gene>
<dbReference type="EMBL" id="QRUP01000002">
    <property type="protein sequence ID" value="RGR76367.1"/>
    <property type="molecule type" value="Genomic_DNA"/>
</dbReference>
<evidence type="ECO:0000256" key="9">
    <source>
        <dbReference type="ARBA" id="ARBA00032370"/>
    </source>
</evidence>
<dbReference type="Proteomes" id="UP000284178">
    <property type="component" value="Unassembled WGS sequence"/>
</dbReference>
<evidence type="ECO:0000256" key="15">
    <source>
        <dbReference type="ARBA" id="ARBA00049902"/>
    </source>
</evidence>
<evidence type="ECO:0000256" key="16">
    <source>
        <dbReference type="ARBA" id="ARBA00049966"/>
    </source>
</evidence>
<keyword evidence="5" id="KW-0133">Cell shape</keyword>
<evidence type="ECO:0000256" key="7">
    <source>
        <dbReference type="ARBA" id="ARBA00022989"/>
    </source>
</evidence>
<evidence type="ECO:0000256" key="1">
    <source>
        <dbReference type="ARBA" id="ARBA00004141"/>
    </source>
</evidence>
<keyword evidence="19" id="KW-1185">Reference proteome</keyword>
<accession>A0A412G682</accession>
<feature type="transmembrane region" description="Helical" evidence="17">
    <location>
        <begin position="153"/>
        <end position="171"/>
    </location>
</feature>
<dbReference type="InterPro" id="IPR001182">
    <property type="entry name" value="FtsW/RodA"/>
</dbReference>
<dbReference type="InterPro" id="IPR018365">
    <property type="entry name" value="Cell_cycle_FtsW-rel_CS"/>
</dbReference>
<keyword evidence="2" id="KW-0328">Glycosyltransferase</keyword>
<dbReference type="GO" id="GO:0032153">
    <property type="term" value="C:cell division site"/>
    <property type="evidence" value="ECO:0007669"/>
    <property type="project" value="TreeGrafter"/>
</dbReference>